<dbReference type="Proteomes" id="UP000050580">
    <property type="component" value="Unassembled WGS sequence"/>
</dbReference>
<evidence type="ECO:0000313" key="2">
    <source>
        <dbReference type="Proteomes" id="UP000050580"/>
    </source>
</evidence>
<accession>A0A0U1PWM7</accession>
<dbReference type="STRING" id="1610491.AAV94_12720"/>
<name>A0A0U1PWM7_9BURK</name>
<protein>
    <submittedName>
        <fullName evidence="1">Uncharacterized protein</fullName>
    </submittedName>
</protein>
<reference evidence="1 2" key="1">
    <citation type="submission" date="2015-05" db="EMBL/GenBank/DDBJ databases">
        <title>Draft genome sequence of Lampropedia sp. CT6, isolated from the microbial mat of a hot water spring, located at Manikaran, India.</title>
        <authorList>
            <person name="Tripathi C."/>
            <person name="Rani P."/>
            <person name="Mahato N.K."/>
            <person name="Lal R."/>
        </authorList>
    </citation>
    <scope>NUCLEOTIDE SEQUENCE [LARGE SCALE GENOMIC DNA]</scope>
    <source>
        <strain evidence="1 2">CT6</strain>
    </source>
</reference>
<dbReference type="EMBL" id="LBNQ01000040">
    <property type="protein sequence ID" value="KKW66934.1"/>
    <property type="molecule type" value="Genomic_DNA"/>
</dbReference>
<sequence length="133" mass="15905">MLSFIEIFGKYRYATKGNEFPEWGKKIYINRNELEEYELFFSADELREDQLQIIATTLRERFDNKPSSEISPYLERGNTRLASIAEKVNQKYASEDTWPLQKQVTHWLKEEFKLSNREAEAIDLITRPDHLRK</sequence>
<proteinExistence type="predicted"/>
<gene>
    <name evidence="1" type="ORF">AAV94_12720</name>
</gene>
<evidence type="ECO:0000313" key="1">
    <source>
        <dbReference type="EMBL" id="KKW66934.1"/>
    </source>
</evidence>
<keyword evidence="2" id="KW-1185">Reference proteome</keyword>
<organism evidence="1 2">
    <name type="scientific">Lampropedia cohaerens</name>
    <dbReference type="NCBI Taxonomy" id="1610491"/>
    <lineage>
        <taxon>Bacteria</taxon>
        <taxon>Pseudomonadati</taxon>
        <taxon>Pseudomonadota</taxon>
        <taxon>Betaproteobacteria</taxon>
        <taxon>Burkholderiales</taxon>
        <taxon>Comamonadaceae</taxon>
        <taxon>Lampropedia</taxon>
    </lineage>
</organism>
<comment type="caution">
    <text evidence="1">The sequence shown here is derived from an EMBL/GenBank/DDBJ whole genome shotgun (WGS) entry which is preliminary data.</text>
</comment>
<dbReference type="AlphaFoldDB" id="A0A0U1PWM7"/>